<keyword evidence="2" id="KW-1185">Reference proteome</keyword>
<dbReference type="AlphaFoldDB" id="A0AAD6NG10"/>
<protein>
    <submittedName>
        <fullName evidence="1">Uncharacterized protein</fullName>
    </submittedName>
</protein>
<proteinExistence type="predicted"/>
<name>A0AAD6NG10_DREDA</name>
<sequence length="64" mass="7351">MSGNSSPGASRRLAVEKSGLETRVVVATLKSQYVAGIWVASGNLRSYVYWIWQYAWYIFEMMER</sequence>
<accession>A0AAD6NG10</accession>
<dbReference type="Proteomes" id="UP001221413">
    <property type="component" value="Unassembled WGS sequence"/>
</dbReference>
<comment type="caution">
    <text evidence="1">The sequence shown here is derived from an EMBL/GenBank/DDBJ whole genome shotgun (WGS) entry which is preliminary data.</text>
</comment>
<evidence type="ECO:0000313" key="1">
    <source>
        <dbReference type="EMBL" id="KAJ6256762.1"/>
    </source>
</evidence>
<organism evidence="1 2">
    <name type="scientific">Drechslerella dactyloides</name>
    <name type="common">Nematode-trapping fungus</name>
    <name type="synonym">Arthrobotrys dactyloides</name>
    <dbReference type="NCBI Taxonomy" id="74499"/>
    <lineage>
        <taxon>Eukaryota</taxon>
        <taxon>Fungi</taxon>
        <taxon>Dikarya</taxon>
        <taxon>Ascomycota</taxon>
        <taxon>Pezizomycotina</taxon>
        <taxon>Orbiliomycetes</taxon>
        <taxon>Orbiliales</taxon>
        <taxon>Orbiliaceae</taxon>
        <taxon>Drechslerella</taxon>
    </lineage>
</organism>
<reference evidence="1" key="1">
    <citation type="submission" date="2023-01" db="EMBL/GenBank/DDBJ databases">
        <title>The chitinases involved in constricting ring structure development in the nematode-trapping fungus Drechslerella dactyloides.</title>
        <authorList>
            <person name="Wang R."/>
            <person name="Zhang L."/>
            <person name="Tang P."/>
            <person name="Li S."/>
            <person name="Liang L."/>
        </authorList>
    </citation>
    <scope>NUCLEOTIDE SEQUENCE</scope>
    <source>
        <strain evidence="1">YMF1.00031</strain>
    </source>
</reference>
<dbReference type="EMBL" id="JAQGDS010000012">
    <property type="protein sequence ID" value="KAJ6256762.1"/>
    <property type="molecule type" value="Genomic_DNA"/>
</dbReference>
<evidence type="ECO:0000313" key="2">
    <source>
        <dbReference type="Proteomes" id="UP001221413"/>
    </source>
</evidence>
<gene>
    <name evidence="1" type="ORF">Dda_8629</name>
</gene>